<keyword evidence="2" id="KW-1185">Reference proteome</keyword>
<protein>
    <submittedName>
        <fullName evidence="1">Uncharacterized protein</fullName>
    </submittedName>
</protein>
<dbReference type="EMBL" id="AP024685">
    <property type="protein sequence ID" value="BCX29700.1"/>
    <property type="molecule type" value="Genomic_DNA"/>
</dbReference>
<organism evidence="1 2">
    <name type="scientific">Latilactobacillus curvatus</name>
    <name type="common">Lactobacillus curvatus</name>
    <dbReference type="NCBI Taxonomy" id="28038"/>
    <lineage>
        <taxon>Bacteria</taxon>
        <taxon>Bacillati</taxon>
        <taxon>Bacillota</taxon>
        <taxon>Bacilli</taxon>
        <taxon>Lactobacillales</taxon>
        <taxon>Lactobacillaceae</taxon>
        <taxon>Latilactobacillus</taxon>
    </lineage>
</organism>
<accession>A0ABN6GL85</accession>
<dbReference type="Proteomes" id="UP000825100">
    <property type="component" value="Chromosome"/>
</dbReference>
<sequence length="99" mass="11223">MTQRINHAQQLFLNALVTDMSIKNNKIVVIFANELFKHYKIVVLGNNGYLAEVTNGQNYYGSLNGNVFTPSKSVVHGHPYRVEVRHASGTYKIREMIAE</sequence>
<proteinExistence type="predicted"/>
<name>A0ABN6GL85_LATCU</name>
<reference evidence="1 2" key="1">
    <citation type="submission" date="2021-05" db="EMBL/GenBank/DDBJ databases">
        <title>Complete Genome Sequence of Latilactobacillus sp. Strain WDN19, a High D-Aspartate-producing Lactic Acid Bacterium Isolated from a Japanese Pickle.</title>
        <authorList>
            <person name="Kajitani K."/>
            <person name="Takahashi S."/>
        </authorList>
    </citation>
    <scope>NUCLEOTIDE SEQUENCE [LARGE SCALE GENOMIC DNA]</scope>
    <source>
        <strain evidence="1 2">WDN19</strain>
    </source>
</reference>
<dbReference type="RefSeq" id="WP_069468183.1">
    <property type="nucleotide sequence ID" value="NZ_AP024685.1"/>
</dbReference>
<evidence type="ECO:0000313" key="2">
    <source>
        <dbReference type="Proteomes" id="UP000825100"/>
    </source>
</evidence>
<evidence type="ECO:0000313" key="1">
    <source>
        <dbReference type="EMBL" id="BCX29700.1"/>
    </source>
</evidence>
<gene>
    <name evidence="1" type="ORF">LTWDN19_02670</name>
</gene>